<organism evidence="3 4">
    <name type="scientific">Chitinophaga chungangae</name>
    <dbReference type="NCBI Taxonomy" id="2821488"/>
    <lineage>
        <taxon>Bacteria</taxon>
        <taxon>Pseudomonadati</taxon>
        <taxon>Bacteroidota</taxon>
        <taxon>Chitinophagia</taxon>
        <taxon>Chitinophagales</taxon>
        <taxon>Chitinophagaceae</taxon>
        <taxon>Chitinophaga</taxon>
    </lineage>
</organism>
<evidence type="ECO:0000313" key="3">
    <source>
        <dbReference type="EMBL" id="MBO9150809.1"/>
    </source>
</evidence>
<dbReference type="Gene3D" id="3.30.70.100">
    <property type="match status" value="2"/>
</dbReference>
<protein>
    <submittedName>
        <fullName evidence="3">NIPSNAP family protein</fullName>
    </submittedName>
</protein>
<gene>
    <name evidence="3" type="ORF">J7I43_01205</name>
</gene>
<sequence>MKHSTLVLFICLLSGVFSAASAHMPPPGREFYQIKIYHLKTERQIARVDSFLSAAYLPALHRAGIAKVGVFKPIQQDTADLKIYVLVPFRSLEQFEKLASVLDKDEAYAKAGASYINAAYNDMPYARLENILLKAFRDHPVMDMPKLTSPKNDRVYELRSYESPTEKYHANKVKMFNDGNEIGLFRRLGFNAVFYGQVIAGGSMPNLMYMTTFNDRADRDAHWKSFGGDAEWKKLSAMEEYKNNVSRNTQYFLRPVEYSDI</sequence>
<accession>A0ABS3Y807</accession>
<feature type="chain" id="PRO_5047251252" evidence="1">
    <location>
        <begin position="20"/>
        <end position="261"/>
    </location>
</feature>
<feature type="domain" description="NIPSNAP" evidence="2">
    <location>
        <begin position="156"/>
        <end position="259"/>
    </location>
</feature>
<dbReference type="Pfam" id="PF07978">
    <property type="entry name" value="NIPSNAP"/>
    <property type="match status" value="1"/>
</dbReference>
<feature type="signal peptide" evidence="1">
    <location>
        <begin position="1"/>
        <end position="19"/>
    </location>
</feature>
<evidence type="ECO:0000313" key="4">
    <source>
        <dbReference type="Proteomes" id="UP000679126"/>
    </source>
</evidence>
<evidence type="ECO:0000259" key="2">
    <source>
        <dbReference type="Pfam" id="PF07978"/>
    </source>
</evidence>
<dbReference type="InterPro" id="IPR012577">
    <property type="entry name" value="NIPSNAP"/>
</dbReference>
<dbReference type="EMBL" id="JAGHKP010000001">
    <property type="protein sequence ID" value="MBO9150809.1"/>
    <property type="molecule type" value="Genomic_DNA"/>
</dbReference>
<evidence type="ECO:0000256" key="1">
    <source>
        <dbReference type="SAM" id="SignalP"/>
    </source>
</evidence>
<dbReference type="SUPFAM" id="SSF54909">
    <property type="entry name" value="Dimeric alpha+beta barrel"/>
    <property type="match status" value="1"/>
</dbReference>
<name>A0ABS3Y807_9BACT</name>
<comment type="caution">
    <text evidence="3">The sequence shown here is derived from an EMBL/GenBank/DDBJ whole genome shotgun (WGS) entry which is preliminary data.</text>
</comment>
<keyword evidence="1" id="KW-0732">Signal</keyword>
<reference evidence="4" key="1">
    <citation type="submission" date="2021-03" db="EMBL/GenBank/DDBJ databases">
        <title>Assistant Professor.</title>
        <authorList>
            <person name="Huq M.A."/>
        </authorList>
    </citation>
    <scope>NUCLEOTIDE SEQUENCE [LARGE SCALE GENOMIC DNA]</scope>
    <source>
        <strain evidence="4">MAH-28</strain>
    </source>
</reference>
<dbReference type="InterPro" id="IPR011008">
    <property type="entry name" value="Dimeric_a/b-barrel"/>
</dbReference>
<dbReference type="RefSeq" id="WP_209142418.1">
    <property type="nucleotide sequence ID" value="NZ_JAGHKP010000001.1"/>
</dbReference>
<proteinExistence type="predicted"/>
<keyword evidence="4" id="KW-1185">Reference proteome</keyword>
<dbReference type="Proteomes" id="UP000679126">
    <property type="component" value="Unassembled WGS sequence"/>
</dbReference>